<proteinExistence type="predicted"/>
<protein>
    <submittedName>
        <fullName evidence="2">Uncharacterized protein</fullName>
    </submittedName>
</protein>
<keyword evidence="1" id="KW-1133">Transmembrane helix</keyword>
<feature type="transmembrane region" description="Helical" evidence="1">
    <location>
        <begin position="20"/>
        <end position="42"/>
    </location>
</feature>
<feature type="non-terminal residue" evidence="2">
    <location>
        <position position="1"/>
    </location>
</feature>
<evidence type="ECO:0000256" key="1">
    <source>
        <dbReference type="SAM" id="Phobius"/>
    </source>
</evidence>
<sequence>VVGRDNAHIPKESWPSFTWYLIEFAIVFAVANLIAFQLIPVIDEMIGEKNLLLCEQVSWLSKCAPSEEKMSDTGLLNWIWWSIVGGVFIGWYLIIRGFILKKPILGNRFSE</sequence>
<dbReference type="AlphaFoldDB" id="A0A381WTV5"/>
<keyword evidence="1" id="KW-0812">Transmembrane</keyword>
<evidence type="ECO:0000313" key="2">
    <source>
        <dbReference type="EMBL" id="SVA55698.1"/>
    </source>
</evidence>
<organism evidence="2">
    <name type="scientific">marine metagenome</name>
    <dbReference type="NCBI Taxonomy" id="408172"/>
    <lineage>
        <taxon>unclassified sequences</taxon>
        <taxon>metagenomes</taxon>
        <taxon>ecological metagenomes</taxon>
    </lineage>
</organism>
<feature type="transmembrane region" description="Helical" evidence="1">
    <location>
        <begin position="78"/>
        <end position="99"/>
    </location>
</feature>
<gene>
    <name evidence="2" type="ORF">METZ01_LOCUS108552</name>
</gene>
<name>A0A381WTV5_9ZZZZ</name>
<dbReference type="EMBL" id="UINC01012805">
    <property type="protein sequence ID" value="SVA55698.1"/>
    <property type="molecule type" value="Genomic_DNA"/>
</dbReference>
<accession>A0A381WTV5</accession>
<reference evidence="2" key="1">
    <citation type="submission" date="2018-05" db="EMBL/GenBank/DDBJ databases">
        <authorList>
            <person name="Lanie J.A."/>
            <person name="Ng W.-L."/>
            <person name="Kazmierczak K.M."/>
            <person name="Andrzejewski T.M."/>
            <person name="Davidsen T.M."/>
            <person name="Wayne K.J."/>
            <person name="Tettelin H."/>
            <person name="Glass J.I."/>
            <person name="Rusch D."/>
            <person name="Podicherti R."/>
            <person name="Tsui H.-C.T."/>
            <person name="Winkler M.E."/>
        </authorList>
    </citation>
    <scope>NUCLEOTIDE SEQUENCE</scope>
</reference>
<keyword evidence="1" id="KW-0472">Membrane</keyword>